<dbReference type="CDD" id="cd07377">
    <property type="entry name" value="WHTH_GntR"/>
    <property type="match status" value="1"/>
</dbReference>
<dbReference type="PANTHER" id="PTHR43537:SF6">
    <property type="entry name" value="HTH-TYPE TRANSCRIPTIONAL REPRESSOR RSPR"/>
    <property type="match status" value="1"/>
</dbReference>
<name>A0ABV6GGF7_9BACI</name>
<dbReference type="InterPro" id="IPR036388">
    <property type="entry name" value="WH-like_DNA-bd_sf"/>
</dbReference>
<evidence type="ECO:0000313" key="5">
    <source>
        <dbReference type="EMBL" id="MFC0272605.1"/>
    </source>
</evidence>
<dbReference type="InterPro" id="IPR036390">
    <property type="entry name" value="WH_DNA-bd_sf"/>
</dbReference>
<protein>
    <submittedName>
        <fullName evidence="5">GntR family transcriptional regulator</fullName>
    </submittedName>
</protein>
<dbReference type="RefSeq" id="WP_378935090.1">
    <property type="nucleotide sequence ID" value="NZ_JBHLVO010000011.1"/>
</dbReference>
<dbReference type="Gene3D" id="1.10.10.10">
    <property type="entry name" value="Winged helix-like DNA-binding domain superfamily/Winged helix DNA-binding domain"/>
    <property type="match status" value="1"/>
</dbReference>
<evidence type="ECO:0000256" key="3">
    <source>
        <dbReference type="ARBA" id="ARBA00023163"/>
    </source>
</evidence>
<dbReference type="SUPFAM" id="SSF48008">
    <property type="entry name" value="GntR ligand-binding domain-like"/>
    <property type="match status" value="1"/>
</dbReference>
<evidence type="ECO:0000259" key="4">
    <source>
        <dbReference type="PROSITE" id="PS50949"/>
    </source>
</evidence>
<dbReference type="Pfam" id="PF00392">
    <property type="entry name" value="GntR"/>
    <property type="match status" value="1"/>
</dbReference>
<dbReference type="SMART" id="SM00345">
    <property type="entry name" value="HTH_GNTR"/>
    <property type="match status" value="1"/>
</dbReference>
<dbReference type="EMBL" id="JBHLVO010000011">
    <property type="protein sequence ID" value="MFC0272605.1"/>
    <property type="molecule type" value="Genomic_DNA"/>
</dbReference>
<organism evidence="5 6">
    <name type="scientific">Metabacillus herbersteinensis</name>
    <dbReference type="NCBI Taxonomy" id="283816"/>
    <lineage>
        <taxon>Bacteria</taxon>
        <taxon>Bacillati</taxon>
        <taxon>Bacillota</taxon>
        <taxon>Bacilli</taxon>
        <taxon>Bacillales</taxon>
        <taxon>Bacillaceae</taxon>
        <taxon>Metabacillus</taxon>
    </lineage>
</organism>
<comment type="caution">
    <text evidence="5">The sequence shown here is derived from an EMBL/GenBank/DDBJ whole genome shotgun (WGS) entry which is preliminary data.</text>
</comment>
<accession>A0ABV6GGF7</accession>
<dbReference type="Proteomes" id="UP001589854">
    <property type="component" value="Unassembled WGS sequence"/>
</dbReference>
<evidence type="ECO:0000256" key="1">
    <source>
        <dbReference type="ARBA" id="ARBA00023015"/>
    </source>
</evidence>
<evidence type="ECO:0000313" key="6">
    <source>
        <dbReference type="Proteomes" id="UP001589854"/>
    </source>
</evidence>
<reference evidence="5 6" key="1">
    <citation type="submission" date="2024-09" db="EMBL/GenBank/DDBJ databases">
        <authorList>
            <person name="Sun Q."/>
            <person name="Mori K."/>
        </authorList>
    </citation>
    <scope>NUCLEOTIDE SEQUENCE [LARGE SCALE GENOMIC DNA]</scope>
    <source>
        <strain evidence="5 6">CCM 7228</strain>
    </source>
</reference>
<sequence>MKTLSTRGHIYSLLKEDILKLILLPGDQISEKEISEKFKVSRTPVRESFLQLSKEGLLDIYPQKGTCVSLIDLNLVEEARFMREHLEIAVIKLACENFSQEKLFSLEMNLKMQEMCMKERNYEQLFQLDEELHQTIFEECKKSNIWFTIQQMNMPFNRIRVLRLVADFNWDNIYHQHLMIVEAIKNKKPEVAVKVIQEHLTMVVFDKEKLKEEYPSYFK</sequence>
<evidence type="ECO:0000256" key="2">
    <source>
        <dbReference type="ARBA" id="ARBA00023125"/>
    </source>
</evidence>
<dbReference type="Pfam" id="PF07729">
    <property type="entry name" value="FCD"/>
    <property type="match status" value="1"/>
</dbReference>
<dbReference type="Gene3D" id="1.20.120.530">
    <property type="entry name" value="GntR ligand-binding domain-like"/>
    <property type="match status" value="1"/>
</dbReference>
<dbReference type="InterPro" id="IPR011711">
    <property type="entry name" value="GntR_C"/>
</dbReference>
<keyword evidence="2" id="KW-0238">DNA-binding</keyword>
<dbReference type="SUPFAM" id="SSF46785">
    <property type="entry name" value="Winged helix' DNA-binding domain"/>
    <property type="match status" value="1"/>
</dbReference>
<keyword evidence="6" id="KW-1185">Reference proteome</keyword>
<dbReference type="SMART" id="SM00895">
    <property type="entry name" value="FCD"/>
    <property type="match status" value="1"/>
</dbReference>
<dbReference type="PRINTS" id="PR00035">
    <property type="entry name" value="HTHGNTR"/>
</dbReference>
<gene>
    <name evidence="5" type="ORF">ACFFIX_14305</name>
</gene>
<dbReference type="PROSITE" id="PS50949">
    <property type="entry name" value="HTH_GNTR"/>
    <property type="match status" value="1"/>
</dbReference>
<dbReference type="InterPro" id="IPR000524">
    <property type="entry name" value="Tscrpt_reg_HTH_GntR"/>
</dbReference>
<proteinExistence type="predicted"/>
<feature type="domain" description="HTH gntR-type" evidence="4">
    <location>
        <begin position="4"/>
        <end position="71"/>
    </location>
</feature>
<keyword evidence="1" id="KW-0805">Transcription regulation</keyword>
<dbReference type="PANTHER" id="PTHR43537">
    <property type="entry name" value="TRANSCRIPTIONAL REGULATOR, GNTR FAMILY"/>
    <property type="match status" value="1"/>
</dbReference>
<dbReference type="InterPro" id="IPR008920">
    <property type="entry name" value="TF_FadR/GntR_C"/>
</dbReference>
<keyword evidence="3" id="KW-0804">Transcription</keyword>